<reference evidence="2" key="1">
    <citation type="submission" date="2021-03" db="EMBL/GenBank/DDBJ databases">
        <title>Revisited historic fungal species revealed as producer of novel bioactive compounds through whole genome sequencing and comparative genomics.</title>
        <authorList>
            <person name="Vignolle G.A."/>
            <person name="Hochenegger N."/>
            <person name="Mach R.L."/>
            <person name="Mach-Aigner A.R."/>
            <person name="Javad Rahimi M."/>
            <person name="Salim K.A."/>
            <person name="Chan C.M."/>
            <person name="Lim L.B.L."/>
            <person name="Cai F."/>
            <person name="Druzhinina I.S."/>
            <person name="U'Ren J.M."/>
            <person name="Derntl C."/>
        </authorList>
    </citation>
    <scope>NUCLEOTIDE SEQUENCE</scope>
    <source>
        <strain evidence="2">TUCIM 5799</strain>
    </source>
</reference>
<organism evidence="2 3">
    <name type="scientific">Neoarthrinium moseri</name>
    <dbReference type="NCBI Taxonomy" id="1658444"/>
    <lineage>
        <taxon>Eukaryota</taxon>
        <taxon>Fungi</taxon>
        <taxon>Dikarya</taxon>
        <taxon>Ascomycota</taxon>
        <taxon>Pezizomycotina</taxon>
        <taxon>Sordariomycetes</taxon>
        <taxon>Xylariomycetidae</taxon>
        <taxon>Amphisphaeriales</taxon>
        <taxon>Apiosporaceae</taxon>
        <taxon>Neoarthrinium</taxon>
    </lineage>
</organism>
<evidence type="ECO:0000313" key="3">
    <source>
        <dbReference type="Proteomes" id="UP000829685"/>
    </source>
</evidence>
<evidence type="ECO:0000313" key="2">
    <source>
        <dbReference type="EMBL" id="KAI1849286.1"/>
    </source>
</evidence>
<feature type="compositionally biased region" description="Low complexity" evidence="1">
    <location>
        <begin position="115"/>
        <end position="124"/>
    </location>
</feature>
<dbReference type="AlphaFoldDB" id="A0A9Q0AFQ9"/>
<sequence length="159" mass="17427">MGSPSLPTRDQPYGQQQHQQHAADSALVFTAEMRDRQARGKDPYHDSEDSEDANYWGGGRHRQDGSFAVVDQRRKAVQVLDTPELLMTYAQRDNESVPATRLRYTRVLCGVAADGSAHGASSSKKTSKKSSSSHHRSGGSNSRSTPTKRTGGSDHRSSR</sequence>
<gene>
    <name evidence="2" type="ORF">JX265_013672</name>
</gene>
<protein>
    <submittedName>
        <fullName evidence="2">Uncharacterized protein</fullName>
    </submittedName>
</protein>
<feature type="region of interest" description="Disordered" evidence="1">
    <location>
        <begin position="114"/>
        <end position="159"/>
    </location>
</feature>
<feature type="region of interest" description="Disordered" evidence="1">
    <location>
        <begin position="1"/>
        <end position="67"/>
    </location>
</feature>
<dbReference type="OrthoDB" id="5372011at2759"/>
<comment type="caution">
    <text evidence="2">The sequence shown here is derived from an EMBL/GenBank/DDBJ whole genome shotgun (WGS) entry which is preliminary data.</text>
</comment>
<accession>A0A9Q0AFQ9</accession>
<name>A0A9Q0AFQ9_9PEZI</name>
<dbReference type="Proteomes" id="UP000829685">
    <property type="component" value="Unassembled WGS sequence"/>
</dbReference>
<dbReference type="EMBL" id="JAFIMR010000078">
    <property type="protein sequence ID" value="KAI1849286.1"/>
    <property type="molecule type" value="Genomic_DNA"/>
</dbReference>
<feature type="compositionally biased region" description="Basic and acidic residues" evidence="1">
    <location>
        <begin position="32"/>
        <end position="47"/>
    </location>
</feature>
<feature type="compositionally biased region" description="Basic residues" evidence="1">
    <location>
        <begin position="125"/>
        <end position="137"/>
    </location>
</feature>
<evidence type="ECO:0000256" key="1">
    <source>
        <dbReference type="SAM" id="MobiDB-lite"/>
    </source>
</evidence>
<keyword evidence="3" id="KW-1185">Reference proteome</keyword>
<proteinExistence type="predicted"/>